<keyword evidence="1" id="KW-0238">DNA-binding</keyword>
<dbReference type="InterPro" id="IPR013096">
    <property type="entry name" value="Cupin_2"/>
</dbReference>
<dbReference type="GO" id="GO:0003677">
    <property type="term" value="F:DNA binding"/>
    <property type="evidence" value="ECO:0007669"/>
    <property type="project" value="UniProtKB-KW"/>
</dbReference>
<evidence type="ECO:0000313" key="4">
    <source>
        <dbReference type="Proteomes" id="UP000591537"/>
    </source>
</evidence>
<evidence type="ECO:0000259" key="2">
    <source>
        <dbReference type="PROSITE" id="PS50943"/>
    </source>
</evidence>
<dbReference type="SUPFAM" id="SSF51182">
    <property type="entry name" value="RmlC-like cupins"/>
    <property type="match status" value="1"/>
</dbReference>
<proteinExistence type="predicted"/>
<dbReference type="GO" id="GO:0003700">
    <property type="term" value="F:DNA-binding transcription factor activity"/>
    <property type="evidence" value="ECO:0007669"/>
    <property type="project" value="TreeGrafter"/>
</dbReference>
<dbReference type="InterPro" id="IPR001387">
    <property type="entry name" value="Cro/C1-type_HTH"/>
</dbReference>
<dbReference type="InterPro" id="IPR050807">
    <property type="entry name" value="TransReg_Diox_bact_type"/>
</dbReference>
<keyword evidence="4" id="KW-1185">Reference proteome</keyword>
<dbReference type="PANTHER" id="PTHR46797:SF1">
    <property type="entry name" value="METHYLPHOSPHONATE SYNTHASE"/>
    <property type="match status" value="1"/>
</dbReference>
<dbReference type="SUPFAM" id="SSF47413">
    <property type="entry name" value="lambda repressor-like DNA-binding domains"/>
    <property type="match status" value="1"/>
</dbReference>
<dbReference type="Pfam" id="PF07883">
    <property type="entry name" value="Cupin_2"/>
    <property type="match status" value="1"/>
</dbReference>
<dbReference type="GO" id="GO:0005829">
    <property type="term" value="C:cytosol"/>
    <property type="evidence" value="ECO:0007669"/>
    <property type="project" value="TreeGrafter"/>
</dbReference>
<name>A0A7W9T5D0_9ACTN</name>
<dbReference type="InterPro" id="IPR014710">
    <property type="entry name" value="RmlC-like_jellyroll"/>
</dbReference>
<protein>
    <submittedName>
        <fullName evidence="3">Transcriptional regulator with XRE-family HTH domain/quercetin dioxygenase-like cupin family protein</fullName>
    </submittedName>
</protein>
<dbReference type="InterPro" id="IPR010982">
    <property type="entry name" value="Lambda_DNA-bd_dom_sf"/>
</dbReference>
<evidence type="ECO:0000256" key="1">
    <source>
        <dbReference type="ARBA" id="ARBA00023125"/>
    </source>
</evidence>
<dbReference type="RefSeq" id="WP_313672933.1">
    <property type="nucleotide sequence ID" value="NZ_BAAARS010000001.1"/>
</dbReference>
<dbReference type="SMART" id="SM00530">
    <property type="entry name" value="HTH_XRE"/>
    <property type="match status" value="1"/>
</dbReference>
<sequence length="286" mass="29881">MPVLPGPGLTERVTALGGDLRAGPRTGGGAGWQVRAVFPAGKQGRLDSWRQDLHTLFNEAAQAAHIARAEEPPVSPAVVPPVGARIRQARQERGTSLRALAREVGVSPSLVSQIETGKSQPSVSTLYAITTALGISVESLFDIRESAVASAPGASPGTVPHALAALAADPGRRIGPLVGAGARETLELDSGVVWERLGRVPGAETDFLLVTYRPGGSSSGSGALMRHPGTEYGYLTSGELVLTLGFEEYTLRPGDSVCFESTTPHRYRNDGEVPAVGVWFVSGDVQ</sequence>
<accession>A0A7W9T5D0</accession>
<organism evidence="3 4">
    <name type="scientific">Streptomyces paradoxus</name>
    <dbReference type="NCBI Taxonomy" id="66375"/>
    <lineage>
        <taxon>Bacteria</taxon>
        <taxon>Bacillati</taxon>
        <taxon>Actinomycetota</taxon>
        <taxon>Actinomycetes</taxon>
        <taxon>Kitasatosporales</taxon>
        <taxon>Streptomycetaceae</taxon>
        <taxon>Streptomyces</taxon>
    </lineage>
</organism>
<dbReference type="Pfam" id="PF01381">
    <property type="entry name" value="HTH_3"/>
    <property type="match status" value="1"/>
</dbReference>
<dbReference type="AlphaFoldDB" id="A0A7W9T5D0"/>
<dbReference type="PANTHER" id="PTHR46797">
    <property type="entry name" value="HTH-TYPE TRANSCRIPTIONAL REGULATOR"/>
    <property type="match status" value="1"/>
</dbReference>
<feature type="domain" description="HTH cro/C1-type" evidence="2">
    <location>
        <begin position="86"/>
        <end position="140"/>
    </location>
</feature>
<gene>
    <name evidence="3" type="ORF">HNR57_000284</name>
</gene>
<dbReference type="Gene3D" id="2.60.120.10">
    <property type="entry name" value="Jelly Rolls"/>
    <property type="match status" value="1"/>
</dbReference>
<dbReference type="CDD" id="cd02209">
    <property type="entry name" value="cupin_XRE_C"/>
    <property type="match status" value="1"/>
</dbReference>
<dbReference type="EMBL" id="JACHGV010000001">
    <property type="protein sequence ID" value="MBB6074400.1"/>
    <property type="molecule type" value="Genomic_DNA"/>
</dbReference>
<dbReference type="GO" id="GO:0051213">
    <property type="term" value="F:dioxygenase activity"/>
    <property type="evidence" value="ECO:0007669"/>
    <property type="project" value="UniProtKB-KW"/>
</dbReference>
<reference evidence="3 4" key="1">
    <citation type="submission" date="2020-08" db="EMBL/GenBank/DDBJ databases">
        <title>Genomic Encyclopedia of Type Strains, Phase IV (KMG-IV): sequencing the most valuable type-strain genomes for metagenomic binning, comparative biology and taxonomic classification.</title>
        <authorList>
            <person name="Goeker M."/>
        </authorList>
    </citation>
    <scope>NUCLEOTIDE SEQUENCE [LARGE SCALE GENOMIC DNA]</scope>
    <source>
        <strain evidence="3 4">DSM 43350</strain>
    </source>
</reference>
<dbReference type="Proteomes" id="UP000591537">
    <property type="component" value="Unassembled WGS sequence"/>
</dbReference>
<keyword evidence="3" id="KW-0223">Dioxygenase</keyword>
<keyword evidence="3" id="KW-0560">Oxidoreductase</keyword>
<dbReference type="PROSITE" id="PS50943">
    <property type="entry name" value="HTH_CROC1"/>
    <property type="match status" value="1"/>
</dbReference>
<dbReference type="CDD" id="cd00093">
    <property type="entry name" value="HTH_XRE"/>
    <property type="match status" value="1"/>
</dbReference>
<comment type="caution">
    <text evidence="3">The sequence shown here is derived from an EMBL/GenBank/DDBJ whole genome shotgun (WGS) entry which is preliminary data.</text>
</comment>
<dbReference type="Gene3D" id="1.10.260.40">
    <property type="entry name" value="lambda repressor-like DNA-binding domains"/>
    <property type="match status" value="1"/>
</dbReference>
<evidence type="ECO:0000313" key="3">
    <source>
        <dbReference type="EMBL" id="MBB6074400.1"/>
    </source>
</evidence>
<dbReference type="InterPro" id="IPR011051">
    <property type="entry name" value="RmlC_Cupin_sf"/>
</dbReference>